<accession>A0A6I9UXW0</accession>
<evidence type="ECO:0000313" key="6">
    <source>
        <dbReference type="RefSeq" id="XP_011199478.2"/>
    </source>
</evidence>
<evidence type="ECO:0000256" key="2">
    <source>
        <dbReference type="ARBA" id="ARBA00023180"/>
    </source>
</evidence>
<keyword evidence="1" id="KW-1015">Disulfide bond</keyword>
<feature type="signal peptide" evidence="3">
    <location>
        <begin position="1"/>
        <end position="24"/>
    </location>
</feature>
<dbReference type="PANTHER" id="PTHR43142:SF12">
    <property type="entry name" value="CARBOXYLESTERASE TYPE B DOMAIN-CONTAINING PROTEIN-RELATED"/>
    <property type="match status" value="1"/>
</dbReference>
<evidence type="ECO:0000256" key="1">
    <source>
        <dbReference type="ARBA" id="ARBA00023157"/>
    </source>
</evidence>
<dbReference type="Gene3D" id="3.40.50.1820">
    <property type="entry name" value="alpha/beta hydrolase"/>
    <property type="match status" value="1"/>
</dbReference>
<dbReference type="InterPro" id="IPR002018">
    <property type="entry name" value="CarbesteraseB"/>
</dbReference>
<dbReference type="SUPFAM" id="SSF53474">
    <property type="entry name" value="alpha/beta-Hydrolases"/>
    <property type="match status" value="1"/>
</dbReference>
<dbReference type="InterPro" id="IPR029058">
    <property type="entry name" value="AB_hydrolase_fold"/>
</dbReference>
<evidence type="ECO:0000313" key="5">
    <source>
        <dbReference type="Proteomes" id="UP001652620"/>
    </source>
</evidence>
<dbReference type="InParanoid" id="A0A6I9UXW0"/>
<sequence length="660" mass="73230">MAKFKRFFSKLLVLLALLALCVEGQQQQKMSDKRQQSAQVHKQKPIRQIIKERPVNTQKLRYITKEIPNLGRLRGRTFKTVWSGENIIQFLDIPYAKSPVGSLRFKPPVPAEPWEGTLNAHKAHVGCPSLQDLHKLKLWRKEKIDFENCLRLTINTKNFSGNAPIMVYIHGDFLYEGSSTEATPGYLLEEDIVLVSVRYRLGPFGFLSTMTDEIPGNAAVQDVILALKWIQQHIAGFGGDPTRVTLFGQVGGSALINVLTMTPAVPDGLFHRIIYQSGTALSPAFITDNPLPASKDIAKYAGCKNIRKVEALNKCLRKMNTTTLLNAFSAHGDANAHLGVGNYGGVQFVIGGPSGILPKHPGQLLASGEFKAYPTLGGSVKNGGTFLLKDIYIDNFNETIIDDKLDGMGYIDHIIAQANGDDPTGTWRKFARDVVFTNEEIKNGSFYELVPGLIDLCSTIPFKNPVLLTLQANAKKLPNSTYLFTFDYEGELNRYSVSEDVDGSAPFGLGVSLTDDNLYLFPWPRHKSLNLNRDIKVAKRMVAFWTSFAANGVPTAPNTPAWPAMTEETGPYLKIGRIVTVGKNYIDEYNIAVKETRQGYNLVNDDFFGSLVEVTESEKDADDAESIKEDEDNDKEDIGRNLNFVFIANNGARFGLTNYD</sequence>
<reference evidence="6" key="1">
    <citation type="submission" date="2025-08" db="UniProtKB">
        <authorList>
            <consortium name="RefSeq"/>
        </authorList>
    </citation>
    <scope>IDENTIFICATION</scope>
    <source>
        <tissue evidence="6">Adult</tissue>
    </source>
</reference>
<dbReference type="GeneID" id="105223444"/>
<keyword evidence="3" id="KW-0732">Signal</keyword>
<gene>
    <name evidence="6" type="primary">LOC105223444</name>
</gene>
<dbReference type="Proteomes" id="UP001652620">
    <property type="component" value="Chromosome 5"/>
</dbReference>
<dbReference type="PANTHER" id="PTHR43142">
    <property type="entry name" value="CARBOXYLIC ESTER HYDROLASE"/>
    <property type="match status" value="1"/>
</dbReference>
<dbReference type="OrthoDB" id="3200163at2759"/>
<evidence type="ECO:0000256" key="3">
    <source>
        <dbReference type="SAM" id="SignalP"/>
    </source>
</evidence>
<name>A0A6I9UXW0_BACDO</name>
<dbReference type="Pfam" id="PF00135">
    <property type="entry name" value="COesterase"/>
    <property type="match status" value="1"/>
</dbReference>
<organism evidence="5 6">
    <name type="scientific">Bactrocera dorsalis</name>
    <name type="common">Oriental fruit fly</name>
    <name type="synonym">Dacus dorsalis</name>
    <dbReference type="NCBI Taxonomy" id="27457"/>
    <lineage>
        <taxon>Eukaryota</taxon>
        <taxon>Metazoa</taxon>
        <taxon>Ecdysozoa</taxon>
        <taxon>Arthropoda</taxon>
        <taxon>Hexapoda</taxon>
        <taxon>Insecta</taxon>
        <taxon>Pterygota</taxon>
        <taxon>Neoptera</taxon>
        <taxon>Endopterygota</taxon>
        <taxon>Diptera</taxon>
        <taxon>Brachycera</taxon>
        <taxon>Muscomorpha</taxon>
        <taxon>Tephritoidea</taxon>
        <taxon>Tephritidae</taxon>
        <taxon>Bactrocera</taxon>
        <taxon>Bactrocera</taxon>
    </lineage>
</organism>
<dbReference type="RefSeq" id="XP_011199478.2">
    <property type="nucleotide sequence ID" value="XM_011201176.4"/>
</dbReference>
<proteinExistence type="predicted"/>
<dbReference type="AlphaFoldDB" id="A0A6I9UXW0"/>
<protein>
    <submittedName>
        <fullName evidence="6">Glutactin</fullName>
    </submittedName>
</protein>
<feature type="domain" description="Carboxylesterase type B" evidence="4">
    <location>
        <begin position="70"/>
        <end position="583"/>
    </location>
</feature>
<evidence type="ECO:0000259" key="4">
    <source>
        <dbReference type="Pfam" id="PF00135"/>
    </source>
</evidence>
<feature type="chain" id="PRO_5045512809" evidence="3">
    <location>
        <begin position="25"/>
        <end position="660"/>
    </location>
</feature>
<keyword evidence="5" id="KW-1185">Reference proteome</keyword>
<keyword evidence="2" id="KW-0325">Glycoprotein</keyword>
<dbReference type="KEGG" id="bdr:105223444"/>